<dbReference type="Proteomes" id="UP000316429">
    <property type="component" value="Unassembled WGS sequence"/>
</dbReference>
<name>A0A504V395_9HYPH</name>
<dbReference type="EMBL" id="VFYP01000001">
    <property type="protein sequence ID" value="TPP11952.1"/>
    <property type="molecule type" value="Genomic_DNA"/>
</dbReference>
<dbReference type="Pfam" id="PF08238">
    <property type="entry name" value="Sel1"/>
    <property type="match status" value="6"/>
</dbReference>
<gene>
    <name evidence="3" type="ORF">FJQ55_14510</name>
</gene>
<dbReference type="InterPro" id="IPR050767">
    <property type="entry name" value="Sel1_AlgK"/>
</dbReference>
<feature type="chain" id="PRO_5021209026" evidence="2">
    <location>
        <begin position="28"/>
        <end position="396"/>
    </location>
</feature>
<evidence type="ECO:0000313" key="3">
    <source>
        <dbReference type="EMBL" id="TPP11952.1"/>
    </source>
</evidence>
<dbReference type="OrthoDB" id="9816559at2"/>
<evidence type="ECO:0000313" key="4">
    <source>
        <dbReference type="Proteomes" id="UP000316429"/>
    </source>
</evidence>
<dbReference type="PANTHER" id="PTHR11102">
    <property type="entry name" value="SEL-1-LIKE PROTEIN"/>
    <property type="match status" value="1"/>
</dbReference>
<dbReference type="AlphaFoldDB" id="A0A504V395"/>
<dbReference type="PANTHER" id="PTHR11102:SF160">
    <property type="entry name" value="ERAD-ASSOCIATED E3 UBIQUITIN-PROTEIN LIGASE COMPONENT HRD3"/>
    <property type="match status" value="1"/>
</dbReference>
<comment type="caution">
    <text evidence="3">The sequence shown here is derived from an EMBL/GenBank/DDBJ whole genome shotgun (WGS) entry which is preliminary data.</text>
</comment>
<feature type="compositionally biased region" description="Basic and acidic residues" evidence="1">
    <location>
        <begin position="52"/>
        <end position="61"/>
    </location>
</feature>
<sequence>MRHSSPSLRLILAILTGFCLAGMPVMAQQSEDGVEIGDAPAILPANPSDAGDIDRGKRDDSTNGDATALDRGDKKAAPPPVKGGKVTAGNKADDALQGINIYLRMGAPLPALPAEKPYKGEPDEAYGAFQRGLFLTAVDKALPRAQLGDPAAQTLLAEIMSRGLGVKRDPKGAAFWYAQAAQGGDTSAMFKYALLLMEGRLVERDKAKADDYMKKAADGGNGSAQFNWAQILVSENPGVRGLQLAMPYYEKAAEQGIADAQYALAQVYSALKDVPEDKKKRTREWMQRAARAGFDTAQLDMGLWLVNGVNGPRDYEGGFRWLSIAAKRGNVVAQNRLAHVYINALGTPPDPVEAAKWYVLSRRAGLKDPTLEDFYLGLNEEQQKQAIDRANRFRRG</sequence>
<keyword evidence="2" id="KW-0732">Signal</keyword>
<organism evidence="3 4">
    <name type="scientific">Rhizobium glycinendophyticum</name>
    <dbReference type="NCBI Taxonomy" id="2589807"/>
    <lineage>
        <taxon>Bacteria</taxon>
        <taxon>Pseudomonadati</taxon>
        <taxon>Pseudomonadota</taxon>
        <taxon>Alphaproteobacteria</taxon>
        <taxon>Hyphomicrobiales</taxon>
        <taxon>Rhizobiaceae</taxon>
        <taxon>Rhizobium/Agrobacterium group</taxon>
        <taxon>Rhizobium</taxon>
    </lineage>
</organism>
<evidence type="ECO:0000256" key="2">
    <source>
        <dbReference type="SAM" id="SignalP"/>
    </source>
</evidence>
<keyword evidence="4" id="KW-1185">Reference proteome</keyword>
<dbReference type="RefSeq" id="WP_140828947.1">
    <property type="nucleotide sequence ID" value="NZ_VFYP01000001.1"/>
</dbReference>
<dbReference type="InterPro" id="IPR006597">
    <property type="entry name" value="Sel1-like"/>
</dbReference>
<dbReference type="InterPro" id="IPR011990">
    <property type="entry name" value="TPR-like_helical_dom_sf"/>
</dbReference>
<dbReference type="Gene3D" id="1.25.40.10">
    <property type="entry name" value="Tetratricopeptide repeat domain"/>
    <property type="match status" value="2"/>
</dbReference>
<dbReference type="SMART" id="SM00671">
    <property type="entry name" value="SEL1"/>
    <property type="match status" value="6"/>
</dbReference>
<accession>A0A504V395</accession>
<dbReference type="SUPFAM" id="SSF81901">
    <property type="entry name" value="HCP-like"/>
    <property type="match status" value="1"/>
</dbReference>
<feature type="signal peptide" evidence="2">
    <location>
        <begin position="1"/>
        <end position="27"/>
    </location>
</feature>
<protein>
    <submittedName>
        <fullName evidence="3">Sel1 repeat family protein</fullName>
    </submittedName>
</protein>
<reference evidence="3 4" key="1">
    <citation type="submission" date="2019-06" db="EMBL/GenBank/DDBJ databases">
        <title>Rhizobium sp. CL12 isolated from roots of soybean.</title>
        <authorList>
            <person name="Wang C."/>
        </authorList>
    </citation>
    <scope>NUCLEOTIDE SEQUENCE [LARGE SCALE GENOMIC DNA]</scope>
    <source>
        <strain evidence="3 4">CL12</strain>
    </source>
</reference>
<proteinExistence type="predicted"/>
<feature type="region of interest" description="Disordered" evidence="1">
    <location>
        <begin position="38"/>
        <end position="89"/>
    </location>
</feature>
<evidence type="ECO:0000256" key="1">
    <source>
        <dbReference type="SAM" id="MobiDB-lite"/>
    </source>
</evidence>